<dbReference type="EMBL" id="MIJZ01000001">
    <property type="protein sequence ID" value="OEG13926.1"/>
    <property type="molecule type" value="Genomic_DNA"/>
</dbReference>
<dbReference type="AlphaFoldDB" id="A0A1E5GMK8"/>
<organism evidence="2 3">
    <name type="scientific">Enterococcus ureasiticus</name>
    <dbReference type="NCBI Taxonomy" id="903984"/>
    <lineage>
        <taxon>Bacteria</taxon>
        <taxon>Bacillati</taxon>
        <taxon>Bacillota</taxon>
        <taxon>Bacilli</taxon>
        <taxon>Lactobacillales</taxon>
        <taxon>Enterococcaceae</taxon>
        <taxon>Enterococcus</taxon>
    </lineage>
</organism>
<evidence type="ECO:0000313" key="3">
    <source>
        <dbReference type="Proteomes" id="UP000094068"/>
    </source>
</evidence>
<dbReference type="Proteomes" id="UP000094068">
    <property type="component" value="Unassembled WGS sequence"/>
</dbReference>
<evidence type="ECO:0000313" key="2">
    <source>
        <dbReference type="EMBL" id="OEG13926.1"/>
    </source>
</evidence>
<evidence type="ECO:0000256" key="1">
    <source>
        <dbReference type="SAM" id="MobiDB-lite"/>
    </source>
</evidence>
<gene>
    <name evidence="2" type="ORF">BCR21_02735</name>
</gene>
<name>A0A1E5GMK8_9ENTE</name>
<keyword evidence="3" id="KW-1185">Reference proteome</keyword>
<comment type="caution">
    <text evidence="2">The sequence shown here is derived from an EMBL/GenBank/DDBJ whole genome shotgun (WGS) entry which is preliminary data.</text>
</comment>
<feature type="region of interest" description="Disordered" evidence="1">
    <location>
        <begin position="44"/>
        <end position="64"/>
    </location>
</feature>
<sequence>MVTSLPLHALYCLSSALTKSVAVLQFLELQLLEIDEIETKCSDSQQKVPNVKKHQRRDFPAVPL</sequence>
<reference evidence="3" key="1">
    <citation type="submission" date="2016-09" db="EMBL/GenBank/DDBJ databases">
        <authorList>
            <person name="Gulvik C.A."/>
        </authorList>
    </citation>
    <scope>NUCLEOTIDE SEQUENCE [LARGE SCALE GENOMIC DNA]</scope>
    <source>
        <strain evidence="3">DSM 23328</strain>
    </source>
</reference>
<accession>A0A1E5GMK8</accession>
<proteinExistence type="predicted"/>
<protein>
    <submittedName>
        <fullName evidence="2">Uncharacterized protein</fullName>
    </submittedName>
</protein>